<comment type="caution">
    <text evidence="1">The sequence shown here is derived from an EMBL/GenBank/DDBJ whole genome shotgun (WGS) entry which is preliminary data.</text>
</comment>
<sequence length="256" mass="27589">METTLDSILPHSAAVPLASLPVPAGPLGGLIAAARDRLVAQAGAAGVTLHLDSNMWSLAAINDEAVAAGSWEPMLPACDPRHRRLHPGNAAWLVGTGRDGAVVTAQAIVLYDCRDRSVGSIFQDLSALYDQPPGDAWCEVTSPLALSMRGRVAWALAGWTRPDHRGRALFPICHRATKLVGWLRWQPDAFIGFSDPDLAERVWNEGYMGTRLMDPVPGVTFNQPGLRALPMHFMAWTRAMFLGDLAEPLVEVAEAA</sequence>
<evidence type="ECO:0000313" key="2">
    <source>
        <dbReference type="Proteomes" id="UP000584642"/>
    </source>
</evidence>
<evidence type="ECO:0000313" key="1">
    <source>
        <dbReference type="EMBL" id="NYZ22567.1"/>
    </source>
</evidence>
<protein>
    <submittedName>
        <fullName evidence="1">Uncharacterized protein</fullName>
    </submittedName>
</protein>
<dbReference type="Proteomes" id="UP000584642">
    <property type="component" value="Unassembled WGS sequence"/>
</dbReference>
<accession>A0ABX2THC5</accession>
<dbReference type="EMBL" id="JABFDB010000019">
    <property type="protein sequence ID" value="NYZ22567.1"/>
    <property type="molecule type" value="Genomic_DNA"/>
</dbReference>
<name>A0ABX2THC5_9PROT</name>
<reference evidence="1 2" key="1">
    <citation type="submission" date="2020-05" db="EMBL/GenBank/DDBJ databases">
        <title>Azospirillum oleiclasticum sp. nov, a nitrogen-fixing and heavy crude oil-emulsifying bacterium isolated from the crude oil of Yumen Oilfield.</title>
        <authorList>
            <person name="Wu D."/>
            <person name="Cai M."/>
            <person name="Zhang X."/>
        </authorList>
    </citation>
    <scope>NUCLEOTIDE SEQUENCE [LARGE SCALE GENOMIC DNA]</scope>
    <source>
        <strain evidence="1 2">ROY-1-1-2</strain>
    </source>
</reference>
<organism evidence="1 2">
    <name type="scientific">Azospirillum oleiclasticum</name>
    <dbReference type="NCBI Taxonomy" id="2735135"/>
    <lineage>
        <taxon>Bacteria</taxon>
        <taxon>Pseudomonadati</taxon>
        <taxon>Pseudomonadota</taxon>
        <taxon>Alphaproteobacteria</taxon>
        <taxon>Rhodospirillales</taxon>
        <taxon>Azospirillaceae</taxon>
        <taxon>Azospirillum</taxon>
    </lineage>
</organism>
<keyword evidence="2" id="KW-1185">Reference proteome</keyword>
<gene>
    <name evidence="1" type="ORF">HND93_22890</name>
</gene>
<proteinExistence type="predicted"/>